<comment type="caution">
    <text evidence="6">The sequence shown here is derived from an EMBL/GenBank/DDBJ whole genome shotgun (WGS) entry which is preliminary data.</text>
</comment>
<dbReference type="InterPro" id="IPR018389">
    <property type="entry name" value="DctP_fam"/>
</dbReference>
<comment type="similarity">
    <text evidence="2">Belongs to the bacterial solute-binding protein 7 family.</text>
</comment>
<feature type="signal peptide" evidence="5">
    <location>
        <begin position="1"/>
        <end position="23"/>
    </location>
</feature>
<gene>
    <name evidence="6" type="ORF">EV214_10774</name>
</gene>
<dbReference type="RefSeq" id="WP_207669646.1">
    <property type="nucleotide sequence ID" value="NZ_SLWV01000007.1"/>
</dbReference>
<dbReference type="PANTHER" id="PTHR33376">
    <property type="match status" value="1"/>
</dbReference>
<dbReference type="PANTHER" id="PTHR33376:SF4">
    <property type="entry name" value="SIALIC ACID-BINDING PERIPLASMIC PROTEIN SIAP"/>
    <property type="match status" value="1"/>
</dbReference>
<dbReference type="PIRSF" id="PIRSF006470">
    <property type="entry name" value="DctB"/>
    <property type="match status" value="1"/>
</dbReference>
<dbReference type="Proteomes" id="UP000294919">
    <property type="component" value="Unassembled WGS sequence"/>
</dbReference>
<organism evidence="6 7">
    <name type="scientific">Marinisporobacter balticus</name>
    <dbReference type="NCBI Taxonomy" id="2018667"/>
    <lineage>
        <taxon>Bacteria</taxon>
        <taxon>Bacillati</taxon>
        <taxon>Bacillota</taxon>
        <taxon>Clostridia</taxon>
        <taxon>Peptostreptococcales</taxon>
        <taxon>Thermotaleaceae</taxon>
        <taxon>Marinisporobacter</taxon>
    </lineage>
</organism>
<dbReference type="GO" id="GO:0030288">
    <property type="term" value="C:outer membrane-bounded periplasmic space"/>
    <property type="evidence" value="ECO:0007669"/>
    <property type="project" value="InterPro"/>
</dbReference>
<evidence type="ECO:0000256" key="3">
    <source>
        <dbReference type="ARBA" id="ARBA00022448"/>
    </source>
</evidence>
<evidence type="ECO:0000256" key="2">
    <source>
        <dbReference type="ARBA" id="ARBA00009023"/>
    </source>
</evidence>
<dbReference type="InterPro" id="IPR004682">
    <property type="entry name" value="TRAP_DctP"/>
</dbReference>
<feature type="chain" id="PRO_5039494467" evidence="5">
    <location>
        <begin position="24"/>
        <end position="338"/>
    </location>
</feature>
<keyword evidence="7" id="KW-1185">Reference proteome</keyword>
<dbReference type="CDD" id="cd13603">
    <property type="entry name" value="PBP2_TRAP_Siap_TeaA_like"/>
    <property type="match status" value="1"/>
</dbReference>
<proteinExistence type="inferred from homology"/>
<evidence type="ECO:0000313" key="7">
    <source>
        <dbReference type="Proteomes" id="UP000294919"/>
    </source>
</evidence>
<keyword evidence="4 5" id="KW-0732">Signal</keyword>
<evidence type="ECO:0000256" key="4">
    <source>
        <dbReference type="ARBA" id="ARBA00022729"/>
    </source>
</evidence>
<sequence>MKKRLMKVLALGLVMALSLGILAGCGAKKEEVAEQKEEKKFVFKLGHAADEENTWHKGAVKFAELVKEKSNGRIEVKVYPNEQLGNEMDNITGVQAGTADMVISGETLQNWAPKVGAMAIPYAIKDSETLQNIVNGEIGQEIEKEIIDKAGLRPLFWYERGPRYLTSNRPITTPDELNGMIVRVPNVPVFVKAWEALGAKPTPMAFSEVFTGLQQGTVEGQENPLALINSAGFYEVQKYVNKTAHVRSWIYVLMGEKQWESLPEDLQVVVMEAAKEAQAYEHELFLEQEEALATTLQERGMNFVDVDQDAFRTKVEASLKDALTEEQYEMYQKIKEVK</sequence>
<dbReference type="Pfam" id="PF03480">
    <property type="entry name" value="DctP"/>
    <property type="match status" value="1"/>
</dbReference>
<reference evidence="6 7" key="1">
    <citation type="submission" date="2019-03" db="EMBL/GenBank/DDBJ databases">
        <title>Genomic Encyclopedia of Type Strains, Phase IV (KMG-IV): sequencing the most valuable type-strain genomes for metagenomic binning, comparative biology and taxonomic classification.</title>
        <authorList>
            <person name="Goeker M."/>
        </authorList>
    </citation>
    <scope>NUCLEOTIDE SEQUENCE [LARGE SCALE GENOMIC DNA]</scope>
    <source>
        <strain evidence="6 7">DSM 102940</strain>
    </source>
</reference>
<protein>
    <submittedName>
        <fullName evidence="6">Tripartite ATP-independent transporter DctP family solute receptor</fullName>
    </submittedName>
</protein>
<evidence type="ECO:0000256" key="5">
    <source>
        <dbReference type="SAM" id="SignalP"/>
    </source>
</evidence>
<evidence type="ECO:0000313" key="6">
    <source>
        <dbReference type="EMBL" id="TCO76917.1"/>
    </source>
</evidence>
<dbReference type="Gene3D" id="3.40.190.170">
    <property type="entry name" value="Bacterial extracellular solute-binding protein, family 7"/>
    <property type="match status" value="1"/>
</dbReference>
<keyword evidence="6" id="KW-0675">Receptor</keyword>
<evidence type="ECO:0000256" key="1">
    <source>
        <dbReference type="ARBA" id="ARBA00004196"/>
    </source>
</evidence>
<dbReference type="NCBIfam" id="TIGR00787">
    <property type="entry name" value="dctP"/>
    <property type="match status" value="1"/>
</dbReference>
<dbReference type="EMBL" id="SLWV01000007">
    <property type="protein sequence ID" value="TCO76917.1"/>
    <property type="molecule type" value="Genomic_DNA"/>
</dbReference>
<name>A0A4R2KVQ8_9FIRM</name>
<dbReference type="AlphaFoldDB" id="A0A4R2KVQ8"/>
<dbReference type="GO" id="GO:0055085">
    <property type="term" value="P:transmembrane transport"/>
    <property type="evidence" value="ECO:0007669"/>
    <property type="project" value="InterPro"/>
</dbReference>
<accession>A0A4R2KVQ8</accession>
<comment type="subcellular location">
    <subcellularLocation>
        <location evidence="1">Cell envelope</location>
    </subcellularLocation>
</comment>
<dbReference type="PROSITE" id="PS51257">
    <property type="entry name" value="PROKAR_LIPOPROTEIN"/>
    <property type="match status" value="1"/>
</dbReference>
<keyword evidence="3" id="KW-0813">Transport</keyword>
<dbReference type="NCBIfam" id="NF037995">
    <property type="entry name" value="TRAP_S1"/>
    <property type="match status" value="1"/>
</dbReference>
<dbReference type="InterPro" id="IPR038404">
    <property type="entry name" value="TRAP_DctP_sf"/>
</dbReference>